<evidence type="ECO:0000313" key="1">
    <source>
        <dbReference type="EMBL" id="MFM9327527.1"/>
    </source>
</evidence>
<dbReference type="Proteomes" id="UP001631969">
    <property type="component" value="Unassembled WGS sequence"/>
</dbReference>
<accession>A0ACC7NWQ6</accession>
<reference evidence="1" key="1">
    <citation type="submission" date="2024-12" db="EMBL/GenBank/DDBJ databases">
        <authorList>
            <person name="Wu N."/>
        </authorList>
    </citation>
    <scope>NUCLEOTIDE SEQUENCE</scope>
    <source>
        <strain evidence="1">P15</strain>
    </source>
</reference>
<organism evidence="1 2">
    <name type="scientific">Paenibacillus mesotrionivorans</name>
    <dbReference type="NCBI Taxonomy" id="3160968"/>
    <lineage>
        <taxon>Bacteria</taxon>
        <taxon>Bacillati</taxon>
        <taxon>Bacillota</taxon>
        <taxon>Bacilli</taxon>
        <taxon>Bacillales</taxon>
        <taxon>Paenibacillaceae</taxon>
        <taxon>Paenibacillus</taxon>
    </lineage>
</organism>
<gene>
    <name evidence="1" type="ORF">ACI1P1_04350</name>
</gene>
<sequence>MAAPALRHDVFQAIADPTRRKLLRLLADEELPIAAISEHFPISRTAVNKHLHVLSDAGLVRSRRTGRETRYRLRPEPLAEVREWLVFFEAYWEDKLSLLKAFVEQEEPADTGNM</sequence>
<evidence type="ECO:0000313" key="2">
    <source>
        <dbReference type="Proteomes" id="UP001631969"/>
    </source>
</evidence>
<dbReference type="EMBL" id="JBJURJ010000002">
    <property type="protein sequence ID" value="MFM9327527.1"/>
    <property type="molecule type" value="Genomic_DNA"/>
</dbReference>
<keyword evidence="2" id="KW-1185">Reference proteome</keyword>
<comment type="caution">
    <text evidence="1">The sequence shown here is derived from an EMBL/GenBank/DDBJ whole genome shotgun (WGS) entry which is preliminary data.</text>
</comment>
<protein>
    <submittedName>
        <fullName evidence="1">ArsR/SmtB family transcription factor</fullName>
    </submittedName>
</protein>
<proteinExistence type="predicted"/>
<name>A0ACC7NWQ6_9BACL</name>